<organism evidence="4 5">
    <name type="scientific">Mangrovibacterium marinum</name>
    <dbReference type="NCBI Taxonomy" id="1639118"/>
    <lineage>
        <taxon>Bacteria</taxon>
        <taxon>Pseudomonadati</taxon>
        <taxon>Bacteroidota</taxon>
        <taxon>Bacteroidia</taxon>
        <taxon>Marinilabiliales</taxon>
        <taxon>Prolixibacteraceae</taxon>
        <taxon>Mangrovibacterium</taxon>
    </lineage>
</organism>
<dbReference type="InterPro" id="IPR032508">
    <property type="entry name" value="FecR_C"/>
</dbReference>
<keyword evidence="1" id="KW-0472">Membrane</keyword>
<accession>A0A2T5C451</accession>
<feature type="domain" description="Protein FecR C-terminal" evidence="3">
    <location>
        <begin position="253"/>
        <end position="315"/>
    </location>
</feature>
<dbReference type="EMBL" id="QAAD01000004">
    <property type="protein sequence ID" value="PTN09583.1"/>
    <property type="molecule type" value="Genomic_DNA"/>
</dbReference>
<dbReference type="PANTHER" id="PTHR30273">
    <property type="entry name" value="PERIPLASMIC SIGNAL SENSOR AND SIGMA FACTOR ACTIVATOR FECR-RELATED"/>
    <property type="match status" value="1"/>
</dbReference>
<dbReference type="GO" id="GO:0016989">
    <property type="term" value="F:sigma factor antagonist activity"/>
    <property type="evidence" value="ECO:0007669"/>
    <property type="project" value="TreeGrafter"/>
</dbReference>
<keyword evidence="5" id="KW-1185">Reference proteome</keyword>
<dbReference type="InterPro" id="IPR012373">
    <property type="entry name" value="Ferrdict_sens_TM"/>
</dbReference>
<dbReference type="PIRSF" id="PIRSF018266">
    <property type="entry name" value="FecR"/>
    <property type="match status" value="1"/>
</dbReference>
<name>A0A2T5C451_9BACT</name>
<dbReference type="RefSeq" id="WP_107821481.1">
    <property type="nucleotide sequence ID" value="NZ_OY782574.1"/>
</dbReference>
<keyword evidence="1" id="KW-1133">Transmembrane helix</keyword>
<evidence type="ECO:0000256" key="1">
    <source>
        <dbReference type="SAM" id="Phobius"/>
    </source>
</evidence>
<comment type="caution">
    <text evidence="4">The sequence shown here is derived from an EMBL/GenBank/DDBJ whole genome shotgun (WGS) entry which is preliminary data.</text>
</comment>
<gene>
    <name evidence="4" type="ORF">C8N47_104128</name>
</gene>
<evidence type="ECO:0000259" key="2">
    <source>
        <dbReference type="Pfam" id="PF04773"/>
    </source>
</evidence>
<evidence type="ECO:0000313" key="4">
    <source>
        <dbReference type="EMBL" id="PTN09583.1"/>
    </source>
</evidence>
<protein>
    <submittedName>
        <fullName evidence="4">FecR family protein</fullName>
    </submittedName>
</protein>
<reference evidence="4 5" key="1">
    <citation type="submission" date="2018-04" db="EMBL/GenBank/DDBJ databases">
        <title>Genomic Encyclopedia of Archaeal and Bacterial Type Strains, Phase II (KMG-II): from individual species to whole genera.</title>
        <authorList>
            <person name="Goeker M."/>
        </authorList>
    </citation>
    <scope>NUCLEOTIDE SEQUENCE [LARGE SCALE GENOMIC DNA]</scope>
    <source>
        <strain evidence="4 5">DSM 28823</strain>
    </source>
</reference>
<keyword evidence="1" id="KW-0812">Transmembrane</keyword>
<dbReference type="Gene3D" id="2.60.120.1440">
    <property type="match status" value="1"/>
</dbReference>
<dbReference type="Proteomes" id="UP000243525">
    <property type="component" value="Unassembled WGS sequence"/>
</dbReference>
<proteinExistence type="predicted"/>
<dbReference type="Gene3D" id="3.55.50.30">
    <property type="match status" value="1"/>
</dbReference>
<feature type="domain" description="FecR protein" evidence="2">
    <location>
        <begin position="117"/>
        <end position="208"/>
    </location>
</feature>
<dbReference type="InterPro" id="IPR006860">
    <property type="entry name" value="FecR"/>
</dbReference>
<evidence type="ECO:0000259" key="3">
    <source>
        <dbReference type="Pfam" id="PF16344"/>
    </source>
</evidence>
<dbReference type="AlphaFoldDB" id="A0A2T5C451"/>
<sequence>MKTTERIEQLIASYLNGELSQEERTELMNWVRTDPSNKALFYDIKDIWDSARPASVDVNQQLIHFYKTQAQKKKKRVLPVWTNVAAAVAILLIGLFAAQFIPFFQTENRSMVESFQVPMGSHSQVVLADGTRVNLNSNSSLRLDPDFSTTNRKVSLEGEAYFEVKSDKSNPFEVRTHKFNIVVTGTKFNVNSHREDRDIGATLAEGRIQLEARNMKTIVLKPGQKITFNQQTMKAVLSEADVASDIAWVEGELNFRDIPFPDLIRRLERWYDVKLEYDGPDFDSMTYTGHFKNQETIWQVLDALKLTTSIDYTKVNLREFKLYLKSNSM</sequence>
<evidence type="ECO:0000313" key="5">
    <source>
        <dbReference type="Proteomes" id="UP000243525"/>
    </source>
</evidence>
<dbReference type="Pfam" id="PF16344">
    <property type="entry name" value="FecR_C"/>
    <property type="match status" value="1"/>
</dbReference>
<dbReference type="OrthoDB" id="643766at2"/>
<dbReference type="PANTHER" id="PTHR30273:SF2">
    <property type="entry name" value="PROTEIN FECR"/>
    <property type="match status" value="1"/>
</dbReference>
<dbReference type="Pfam" id="PF04773">
    <property type="entry name" value="FecR"/>
    <property type="match status" value="1"/>
</dbReference>
<feature type="transmembrane region" description="Helical" evidence="1">
    <location>
        <begin position="80"/>
        <end position="104"/>
    </location>
</feature>